<keyword evidence="1" id="KW-0472">Membrane</keyword>
<reference evidence="2" key="1">
    <citation type="submission" date="2015-11" db="EMBL/GenBank/DDBJ databases">
        <title>De novo transcriptome assembly of four potential Pierce s Disease insect vectors from Arizona vineyards.</title>
        <authorList>
            <person name="Tassone E.E."/>
        </authorList>
    </citation>
    <scope>NUCLEOTIDE SEQUENCE</scope>
</reference>
<evidence type="ECO:0000313" key="2">
    <source>
        <dbReference type="EMBL" id="JAT37280.1"/>
    </source>
</evidence>
<gene>
    <name evidence="2" type="ORF">g.54616</name>
</gene>
<name>A0A1B6MMW8_9HEMI</name>
<sequence>GDFLDKLTLPSCGCLSLRTCAAIVGVYIVIISIIFNVFLVIIVKKWQNDLRDQYVLQIAAETYDEEETGGKSRGGIMRAIASTVSMTTKTSRQSLISVVVTPDLLNQAEGQHLNWYQRSVICILLFNTIKCIIGICVL</sequence>
<keyword evidence="1" id="KW-1133">Transmembrane helix</keyword>
<dbReference type="AlphaFoldDB" id="A0A1B6MMW8"/>
<feature type="transmembrane region" description="Helical" evidence="1">
    <location>
        <begin position="20"/>
        <end position="43"/>
    </location>
</feature>
<feature type="non-terminal residue" evidence="2">
    <location>
        <position position="1"/>
    </location>
</feature>
<evidence type="ECO:0000256" key="1">
    <source>
        <dbReference type="SAM" id="Phobius"/>
    </source>
</evidence>
<feature type="non-terminal residue" evidence="2">
    <location>
        <position position="138"/>
    </location>
</feature>
<accession>A0A1B6MMW8</accession>
<dbReference type="EMBL" id="GEBQ01002697">
    <property type="protein sequence ID" value="JAT37280.1"/>
    <property type="molecule type" value="Transcribed_RNA"/>
</dbReference>
<proteinExistence type="predicted"/>
<protein>
    <submittedName>
        <fullName evidence="2">Uncharacterized protein</fullName>
    </submittedName>
</protein>
<organism evidence="2">
    <name type="scientific">Graphocephala atropunctata</name>
    <dbReference type="NCBI Taxonomy" id="36148"/>
    <lineage>
        <taxon>Eukaryota</taxon>
        <taxon>Metazoa</taxon>
        <taxon>Ecdysozoa</taxon>
        <taxon>Arthropoda</taxon>
        <taxon>Hexapoda</taxon>
        <taxon>Insecta</taxon>
        <taxon>Pterygota</taxon>
        <taxon>Neoptera</taxon>
        <taxon>Paraneoptera</taxon>
        <taxon>Hemiptera</taxon>
        <taxon>Auchenorrhyncha</taxon>
        <taxon>Membracoidea</taxon>
        <taxon>Cicadellidae</taxon>
        <taxon>Cicadellinae</taxon>
        <taxon>Cicadellini</taxon>
        <taxon>Graphocephala</taxon>
    </lineage>
</organism>
<keyword evidence="1" id="KW-0812">Transmembrane</keyword>